<dbReference type="PROSITE" id="PS51677">
    <property type="entry name" value="NODB"/>
    <property type="match status" value="1"/>
</dbReference>
<dbReference type="InterPro" id="IPR011330">
    <property type="entry name" value="Glyco_hydro/deAcase_b/a-brl"/>
</dbReference>
<dbReference type="CDD" id="cd10917">
    <property type="entry name" value="CE4_NodB_like_6s_7s"/>
    <property type="match status" value="1"/>
</dbReference>
<dbReference type="PANTHER" id="PTHR10587:SF133">
    <property type="entry name" value="CHITIN DEACETYLASE 1-RELATED"/>
    <property type="match status" value="1"/>
</dbReference>
<dbReference type="InterPro" id="IPR050248">
    <property type="entry name" value="Polysacc_deacetylase_ArnD"/>
</dbReference>
<sequence length="202" mass="23632">MKLRLLINKVLHLLEVMHVNTKEKKVYLTFDDGPEGDITDFVLDELKKHSAKATFFCKGENVEKNNKQFQRILDEGHAVGNHTYSHINSFDTKTEVYVDDVIKADKIIHSHLFRPPWGSITIWAFLKLYFRFKIVYWSLMSGDTEGGLLDINRCMDRLKASTRKGDIVLFHSCKIHENETKQILPRYLEWLKNAGYQCEKLN</sequence>
<dbReference type="RefSeq" id="WP_373251124.1">
    <property type="nucleotide sequence ID" value="NZ_CAXTFL010000009.1"/>
</dbReference>
<dbReference type="Gene3D" id="3.20.20.370">
    <property type="entry name" value="Glycoside hydrolase/deacetylase"/>
    <property type="match status" value="1"/>
</dbReference>
<name>A0A6I0S8H5_BACT4</name>
<protein>
    <submittedName>
        <fullName evidence="4">Polysaccharide deacetylase family protein</fullName>
    </submittedName>
</protein>
<evidence type="ECO:0000259" key="3">
    <source>
        <dbReference type="PROSITE" id="PS51677"/>
    </source>
</evidence>
<dbReference type="PANTHER" id="PTHR10587">
    <property type="entry name" value="GLYCOSYL TRANSFERASE-RELATED"/>
    <property type="match status" value="1"/>
</dbReference>
<dbReference type="GO" id="GO:0016020">
    <property type="term" value="C:membrane"/>
    <property type="evidence" value="ECO:0007669"/>
    <property type="project" value="TreeGrafter"/>
</dbReference>
<dbReference type="AlphaFoldDB" id="A0A6I0S8H5"/>
<proteinExistence type="predicted"/>
<accession>A0A6I0S8H5</accession>
<dbReference type="SUPFAM" id="SSF88713">
    <property type="entry name" value="Glycoside hydrolase/deacetylase"/>
    <property type="match status" value="1"/>
</dbReference>
<comment type="caution">
    <text evidence="4">The sequence shown here is derived from an EMBL/GenBank/DDBJ whole genome shotgun (WGS) entry which is preliminary data.</text>
</comment>
<keyword evidence="1" id="KW-0479">Metal-binding</keyword>
<evidence type="ECO:0000256" key="1">
    <source>
        <dbReference type="ARBA" id="ARBA00022723"/>
    </source>
</evidence>
<dbReference type="GO" id="GO:0046872">
    <property type="term" value="F:metal ion binding"/>
    <property type="evidence" value="ECO:0007669"/>
    <property type="project" value="UniProtKB-KW"/>
</dbReference>
<dbReference type="GO" id="GO:0016810">
    <property type="term" value="F:hydrolase activity, acting on carbon-nitrogen (but not peptide) bonds"/>
    <property type="evidence" value="ECO:0007669"/>
    <property type="project" value="InterPro"/>
</dbReference>
<dbReference type="Pfam" id="PF01522">
    <property type="entry name" value="Polysacc_deac_1"/>
    <property type="match status" value="1"/>
</dbReference>
<gene>
    <name evidence="4" type="ORF">GAN59_11325</name>
</gene>
<evidence type="ECO:0000313" key="5">
    <source>
        <dbReference type="Proteomes" id="UP000488521"/>
    </source>
</evidence>
<keyword evidence="2" id="KW-0378">Hydrolase</keyword>
<dbReference type="InterPro" id="IPR002509">
    <property type="entry name" value="NODB_dom"/>
</dbReference>
<dbReference type="GO" id="GO:0005975">
    <property type="term" value="P:carbohydrate metabolic process"/>
    <property type="evidence" value="ECO:0007669"/>
    <property type="project" value="InterPro"/>
</dbReference>
<organism evidence="4 5">
    <name type="scientific">Bacteroides thetaiotaomicron</name>
    <dbReference type="NCBI Taxonomy" id="818"/>
    <lineage>
        <taxon>Bacteria</taxon>
        <taxon>Pseudomonadati</taxon>
        <taxon>Bacteroidota</taxon>
        <taxon>Bacteroidia</taxon>
        <taxon>Bacteroidales</taxon>
        <taxon>Bacteroidaceae</taxon>
        <taxon>Bacteroides</taxon>
    </lineage>
</organism>
<reference evidence="4 5" key="1">
    <citation type="journal article" date="2019" name="Nat. Med.">
        <title>A library of human gut bacterial isolates paired with longitudinal multiomics data enables mechanistic microbiome research.</title>
        <authorList>
            <person name="Poyet M."/>
            <person name="Groussin M."/>
            <person name="Gibbons S.M."/>
            <person name="Avila-Pacheco J."/>
            <person name="Jiang X."/>
            <person name="Kearney S.M."/>
            <person name="Perrotta A.R."/>
            <person name="Berdy B."/>
            <person name="Zhao S."/>
            <person name="Lieberman T.D."/>
            <person name="Swanson P.K."/>
            <person name="Smith M."/>
            <person name="Roesemann S."/>
            <person name="Alexander J.E."/>
            <person name="Rich S.A."/>
            <person name="Livny J."/>
            <person name="Vlamakis H."/>
            <person name="Clish C."/>
            <person name="Bullock K."/>
            <person name="Deik A."/>
            <person name="Scott J."/>
            <person name="Pierce K.A."/>
            <person name="Xavier R.J."/>
            <person name="Alm E.J."/>
        </authorList>
    </citation>
    <scope>NUCLEOTIDE SEQUENCE [LARGE SCALE GENOMIC DNA]</scope>
    <source>
        <strain evidence="4 5">BIOML-A156</strain>
    </source>
</reference>
<dbReference type="Proteomes" id="UP000488521">
    <property type="component" value="Unassembled WGS sequence"/>
</dbReference>
<feature type="domain" description="NodB homology" evidence="3">
    <location>
        <begin position="24"/>
        <end position="94"/>
    </location>
</feature>
<evidence type="ECO:0000313" key="4">
    <source>
        <dbReference type="EMBL" id="KAB4474094.1"/>
    </source>
</evidence>
<dbReference type="EMBL" id="WCRS01000006">
    <property type="protein sequence ID" value="KAB4474094.1"/>
    <property type="molecule type" value="Genomic_DNA"/>
</dbReference>
<evidence type="ECO:0000256" key="2">
    <source>
        <dbReference type="ARBA" id="ARBA00022801"/>
    </source>
</evidence>